<name>A0AC60PJE5_IXOPE</name>
<dbReference type="Proteomes" id="UP000805193">
    <property type="component" value="Unassembled WGS sequence"/>
</dbReference>
<keyword evidence="2" id="KW-1185">Reference proteome</keyword>
<evidence type="ECO:0000313" key="1">
    <source>
        <dbReference type="EMBL" id="KAG0420489.1"/>
    </source>
</evidence>
<evidence type="ECO:0000313" key="2">
    <source>
        <dbReference type="Proteomes" id="UP000805193"/>
    </source>
</evidence>
<accession>A0AC60PJE5</accession>
<sequence length="182" mass="20093">MWEMEAAIERGNERSAAGPDGITNSMLKNLPETAQSLIPDPIPPWQKTTVTLACPIPRRMNSTTNAGRRRKFARGHEKSGGDGDDELRVYVDAAFKDEVATTAAWHYEHVTKSKELQHCGSAQEAEVNAVLEVIKDAAVSSSDAFHKLRVFTDSQATVRALRTQVKEHAAVGEIFRLAHELE</sequence>
<dbReference type="EMBL" id="JABSTQ010010502">
    <property type="protein sequence ID" value="KAG0420489.1"/>
    <property type="molecule type" value="Genomic_DNA"/>
</dbReference>
<proteinExistence type="predicted"/>
<organism evidence="1 2">
    <name type="scientific">Ixodes persulcatus</name>
    <name type="common">Taiga tick</name>
    <dbReference type="NCBI Taxonomy" id="34615"/>
    <lineage>
        <taxon>Eukaryota</taxon>
        <taxon>Metazoa</taxon>
        <taxon>Ecdysozoa</taxon>
        <taxon>Arthropoda</taxon>
        <taxon>Chelicerata</taxon>
        <taxon>Arachnida</taxon>
        <taxon>Acari</taxon>
        <taxon>Parasitiformes</taxon>
        <taxon>Ixodida</taxon>
        <taxon>Ixodoidea</taxon>
        <taxon>Ixodidae</taxon>
        <taxon>Ixodinae</taxon>
        <taxon>Ixodes</taxon>
    </lineage>
</organism>
<gene>
    <name evidence="1" type="ORF">HPB47_003464</name>
</gene>
<protein>
    <submittedName>
        <fullName evidence="1">Uncharacterized protein</fullName>
    </submittedName>
</protein>
<reference evidence="1 2" key="1">
    <citation type="journal article" date="2020" name="Cell">
        <title>Large-Scale Comparative Analyses of Tick Genomes Elucidate Their Genetic Diversity and Vector Capacities.</title>
        <authorList>
            <consortium name="Tick Genome and Microbiome Consortium (TIGMIC)"/>
            <person name="Jia N."/>
            <person name="Wang J."/>
            <person name="Shi W."/>
            <person name="Du L."/>
            <person name="Sun Y."/>
            <person name="Zhan W."/>
            <person name="Jiang J.F."/>
            <person name="Wang Q."/>
            <person name="Zhang B."/>
            <person name="Ji P."/>
            <person name="Bell-Sakyi L."/>
            <person name="Cui X.M."/>
            <person name="Yuan T.T."/>
            <person name="Jiang B.G."/>
            <person name="Yang W.F."/>
            <person name="Lam T.T."/>
            <person name="Chang Q.C."/>
            <person name="Ding S.J."/>
            <person name="Wang X.J."/>
            <person name="Zhu J.G."/>
            <person name="Ruan X.D."/>
            <person name="Zhao L."/>
            <person name="Wei J.T."/>
            <person name="Ye R.Z."/>
            <person name="Que T.C."/>
            <person name="Du C.H."/>
            <person name="Zhou Y.H."/>
            <person name="Cheng J.X."/>
            <person name="Dai P.F."/>
            <person name="Guo W.B."/>
            <person name="Han X.H."/>
            <person name="Huang E.J."/>
            <person name="Li L.F."/>
            <person name="Wei W."/>
            <person name="Gao Y.C."/>
            <person name="Liu J.Z."/>
            <person name="Shao H.Z."/>
            <person name="Wang X."/>
            <person name="Wang C.C."/>
            <person name="Yang T.C."/>
            <person name="Huo Q.B."/>
            <person name="Li W."/>
            <person name="Chen H.Y."/>
            <person name="Chen S.E."/>
            <person name="Zhou L.G."/>
            <person name="Ni X.B."/>
            <person name="Tian J.H."/>
            <person name="Sheng Y."/>
            <person name="Liu T."/>
            <person name="Pan Y.S."/>
            <person name="Xia L.Y."/>
            <person name="Li J."/>
            <person name="Zhao F."/>
            <person name="Cao W.C."/>
        </authorList>
    </citation>
    <scope>NUCLEOTIDE SEQUENCE [LARGE SCALE GENOMIC DNA]</scope>
    <source>
        <strain evidence="1">Iper-2018</strain>
    </source>
</reference>
<comment type="caution">
    <text evidence="1">The sequence shown here is derived from an EMBL/GenBank/DDBJ whole genome shotgun (WGS) entry which is preliminary data.</text>
</comment>